<dbReference type="InterPro" id="IPR050696">
    <property type="entry name" value="FtsA/MreB"/>
</dbReference>
<accession>A0A0G0SHV3</accession>
<dbReference type="Gene3D" id="3.30.420.40">
    <property type="match status" value="2"/>
</dbReference>
<sequence>MIGINIGSKTIKVVELEKNGASFSLVASGVVGYSGTTVDKMSEEKEMASIAQVIKKLCVEAKISSKEVVVSVPEPLVFTRTIKFPSLTDSEIASAIKWEAEQYIPIPVSEAIIQHAILKRSDTAGPDGGVIVLLVAAPRIIVEKYVKVVHMAGLMPVAVETELIALSRALSPIDKTVLLVDLGGSSTNIAIVNHGLLSFSRSLPVAGDAFTRAVSQNLQITPQQAEEYKKAYGLSPSQLEGKIKNALDPVVRLVVDEIKKAVNYYLTDEKGEMPTTLVMSGGSSGMPDMISALSKTVGMEVALRLGLQCVNKICRKILT</sequence>
<dbReference type="SUPFAM" id="SSF53067">
    <property type="entry name" value="Actin-like ATPase domain"/>
    <property type="match status" value="2"/>
</dbReference>
<dbReference type="InterPro" id="IPR005883">
    <property type="entry name" value="PilM"/>
</dbReference>
<dbReference type="Pfam" id="PF11104">
    <property type="entry name" value="PilM_2"/>
    <property type="match status" value="1"/>
</dbReference>
<dbReference type="NCBIfam" id="TIGR01175">
    <property type="entry name" value="pilM"/>
    <property type="match status" value="1"/>
</dbReference>
<name>A0A0G0SHV3_9BACT</name>
<dbReference type="PIRSF" id="PIRSF019169">
    <property type="entry name" value="PilM"/>
    <property type="match status" value="1"/>
</dbReference>
<evidence type="ECO:0000313" key="2">
    <source>
        <dbReference type="Proteomes" id="UP000034293"/>
    </source>
</evidence>
<dbReference type="CDD" id="cd24049">
    <property type="entry name" value="ASKHA_NBD_PilM"/>
    <property type="match status" value="1"/>
</dbReference>
<gene>
    <name evidence="1" type="ORF">UU02_C0008G0005</name>
</gene>
<dbReference type="AlphaFoldDB" id="A0A0G0SHV3"/>
<evidence type="ECO:0000313" key="1">
    <source>
        <dbReference type="EMBL" id="KKR64468.1"/>
    </source>
</evidence>
<dbReference type="Gene3D" id="3.30.1490.300">
    <property type="match status" value="1"/>
</dbReference>
<organism evidence="1 2">
    <name type="scientific">Candidatus Woesebacteria bacterium GW2011_GWA1_40_43</name>
    <dbReference type="NCBI Taxonomy" id="1618553"/>
    <lineage>
        <taxon>Bacteria</taxon>
        <taxon>Candidatus Woeseibacteriota</taxon>
    </lineage>
</organism>
<comment type="caution">
    <text evidence="1">The sequence shown here is derived from an EMBL/GenBank/DDBJ whole genome shotgun (WGS) entry which is preliminary data.</text>
</comment>
<proteinExistence type="predicted"/>
<protein>
    <submittedName>
        <fullName evidence="1">Type IV pilus assembly protein PilM</fullName>
    </submittedName>
</protein>
<reference evidence="1 2" key="1">
    <citation type="journal article" date="2015" name="Nature">
        <title>rRNA introns, odd ribosomes, and small enigmatic genomes across a large radiation of phyla.</title>
        <authorList>
            <person name="Brown C.T."/>
            <person name="Hug L.A."/>
            <person name="Thomas B.C."/>
            <person name="Sharon I."/>
            <person name="Castelle C.J."/>
            <person name="Singh A."/>
            <person name="Wilkins M.J."/>
            <person name="Williams K.H."/>
            <person name="Banfield J.F."/>
        </authorList>
    </citation>
    <scope>NUCLEOTIDE SEQUENCE [LARGE SCALE GENOMIC DNA]</scope>
</reference>
<dbReference type="InterPro" id="IPR043129">
    <property type="entry name" value="ATPase_NBD"/>
</dbReference>
<dbReference type="PANTHER" id="PTHR32432">
    <property type="entry name" value="CELL DIVISION PROTEIN FTSA-RELATED"/>
    <property type="match status" value="1"/>
</dbReference>
<dbReference type="Proteomes" id="UP000034293">
    <property type="component" value="Unassembled WGS sequence"/>
</dbReference>
<dbReference type="EMBL" id="LBZA01000008">
    <property type="protein sequence ID" value="KKR64468.1"/>
    <property type="molecule type" value="Genomic_DNA"/>
</dbReference>
<dbReference type="PANTHER" id="PTHR32432:SF3">
    <property type="entry name" value="ETHANOLAMINE UTILIZATION PROTEIN EUTJ"/>
    <property type="match status" value="1"/>
</dbReference>